<sequence>MSIRQDRREPFPNGVCRRNLSHVPDLSSKGVHEFIMVTSNPGEWGCGICHRVCKVKFVRHAQCSGVTVYGVGMDARNWLRVKEKVMRKLPELFWNLHTSNPSIRALRLKFQVQKRQLLNICRGWNRDTNSLTRYFEVCFSAI</sequence>
<protein>
    <submittedName>
        <fullName evidence="1">Uncharacterized protein</fullName>
    </submittedName>
</protein>
<dbReference type="EMBL" id="BMAW01025517">
    <property type="protein sequence ID" value="GFT92876.1"/>
    <property type="molecule type" value="Genomic_DNA"/>
</dbReference>
<evidence type="ECO:0000313" key="2">
    <source>
        <dbReference type="Proteomes" id="UP000887013"/>
    </source>
</evidence>
<keyword evidence="2" id="KW-1185">Reference proteome</keyword>
<accession>A0A8X6Q2N6</accession>
<proteinExistence type="predicted"/>
<evidence type="ECO:0000313" key="1">
    <source>
        <dbReference type="EMBL" id="GFT92876.1"/>
    </source>
</evidence>
<reference evidence="1" key="1">
    <citation type="submission" date="2020-08" db="EMBL/GenBank/DDBJ databases">
        <title>Multicomponent nature underlies the extraordinary mechanical properties of spider dragline silk.</title>
        <authorList>
            <person name="Kono N."/>
            <person name="Nakamura H."/>
            <person name="Mori M."/>
            <person name="Yoshida Y."/>
            <person name="Ohtoshi R."/>
            <person name="Malay A.D."/>
            <person name="Moran D.A.P."/>
            <person name="Tomita M."/>
            <person name="Numata K."/>
            <person name="Arakawa K."/>
        </authorList>
    </citation>
    <scope>NUCLEOTIDE SEQUENCE</scope>
</reference>
<gene>
    <name evidence="1" type="ORF">NPIL_639531</name>
</gene>
<name>A0A8X6Q2N6_NEPPI</name>
<dbReference type="AlphaFoldDB" id="A0A8X6Q2N6"/>
<comment type="caution">
    <text evidence="1">The sequence shown here is derived from an EMBL/GenBank/DDBJ whole genome shotgun (WGS) entry which is preliminary data.</text>
</comment>
<dbReference type="Proteomes" id="UP000887013">
    <property type="component" value="Unassembled WGS sequence"/>
</dbReference>
<organism evidence="1 2">
    <name type="scientific">Nephila pilipes</name>
    <name type="common">Giant wood spider</name>
    <name type="synonym">Nephila maculata</name>
    <dbReference type="NCBI Taxonomy" id="299642"/>
    <lineage>
        <taxon>Eukaryota</taxon>
        <taxon>Metazoa</taxon>
        <taxon>Ecdysozoa</taxon>
        <taxon>Arthropoda</taxon>
        <taxon>Chelicerata</taxon>
        <taxon>Arachnida</taxon>
        <taxon>Araneae</taxon>
        <taxon>Araneomorphae</taxon>
        <taxon>Entelegynae</taxon>
        <taxon>Araneoidea</taxon>
        <taxon>Nephilidae</taxon>
        <taxon>Nephila</taxon>
    </lineage>
</organism>